<evidence type="ECO:0000259" key="5">
    <source>
        <dbReference type="Pfam" id="PF00149"/>
    </source>
</evidence>
<evidence type="ECO:0000256" key="3">
    <source>
        <dbReference type="ARBA" id="ARBA00023004"/>
    </source>
</evidence>
<evidence type="ECO:0000313" key="6">
    <source>
        <dbReference type="EMBL" id="KKN89963.1"/>
    </source>
</evidence>
<dbReference type="PANTHER" id="PTHR42988:SF2">
    <property type="entry name" value="CYCLIC NUCLEOTIDE PHOSPHODIESTERASE CBUA0032-RELATED"/>
    <property type="match status" value="1"/>
</dbReference>
<comment type="caution">
    <text evidence="6">The sequence shown here is derived from an EMBL/GenBank/DDBJ whole genome shotgun (WGS) entry which is preliminary data.</text>
</comment>
<dbReference type="GO" id="GO:0004112">
    <property type="term" value="F:cyclic-nucleotide phosphodiesterase activity"/>
    <property type="evidence" value="ECO:0007669"/>
    <property type="project" value="InterPro"/>
</dbReference>
<accession>A0A0F9XDX2</accession>
<evidence type="ECO:0000256" key="1">
    <source>
        <dbReference type="ARBA" id="ARBA00022723"/>
    </source>
</evidence>
<dbReference type="AlphaFoldDB" id="A0A0F9XDX2"/>
<dbReference type="EMBL" id="LAZR01000114">
    <property type="protein sequence ID" value="KKN89963.1"/>
    <property type="molecule type" value="Genomic_DNA"/>
</dbReference>
<comment type="similarity">
    <text evidence="4">Belongs to the cyclic nucleotide phosphodiesterase class-III family.</text>
</comment>
<name>A0A0F9XDX2_9ZZZZ</name>
<dbReference type="CDD" id="cd07402">
    <property type="entry name" value="MPP_GpdQ"/>
    <property type="match status" value="1"/>
</dbReference>
<protein>
    <recommendedName>
        <fullName evidence="5">Calcineurin-like phosphoesterase domain-containing protein</fullName>
    </recommendedName>
</protein>
<dbReference type="InterPro" id="IPR004843">
    <property type="entry name" value="Calcineurin-like_PHP"/>
</dbReference>
<keyword evidence="1" id="KW-0479">Metal-binding</keyword>
<evidence type="ECO:0000256" key="2">
    <source>
        <dbReference type="ARBA" id="ARBA00022801"/>
    </source>
</evidence>
<dbReference type="GO" id="GO:0046872">
    <property type="term" value="F:metal ion binding"/>
    <property type="evidence" value="ECO:0007669"/>
    <property type="project" value="UniProtKB-KW"/>
</dbReference>
<evidence type="ECO:0000256" key="4">
    <source>
        <dbReference type="ARBA" id="ARBA00025742"/>
    </source>
</evidence>
<dbReference type="Pfam" id="PF00149">
    <property type="entry name" value="Metallophos"/>
    <property type="match status" value="1"/>
</dbReference>
<reference evidence="6" key="1">
    <citation type="journal article" date="2015" name="Nature">
        <title>Complex archaea that bridge the gap between prokaryotes and eukaryotes.</title>
        <authorList>
            <person name="Spang A."/>
            <person name="Saw J.H."/>
            <person name="Jorgensen S.L."/>
            <person name="Zaremba-Niedzwiedzka K."/>
            <person name="Martijn J."/>
            <person name="Lind A.E."/>
            <person name="van Eijk R."/>
            <person name="Schleper C."/>
            <person name="Guy L."/>
            <person name="Ettema T.J."/>
        </authorList>
    </citation>
    <scope>NUCLEOTIDE SEQUENCE</scope>
</reference>
<proteinExistence type="inferred from homology"/>
<feature type="domain" description="Calcineurin-like phosphoesterase" evidence="5">
    <location>
        <begin position="13"/>
        <end position="200"/>
    </location>
</feature>
<dbReference type="Gene3D" id="3.60.21.10">
    <property type="match status" value="1"/>
</dbReference>
<sequence length="269" mass="30005">MPPTATTINYVSLIQLTDSHLFADPADRLLGMDTFASLNAVVDQIIAERPAMDLVLATGDITQDGSEAAYRRFMKALERLSSRYLWIPGNHDDAGLMADLGSESGLTEPWVDIGNWRIVMLDSSIPGAVPGFLRDEQLRLLDEALDTAQTRHVMICLHHHPVDVNVGWMEPLGLRNAPQFLQRLEGCKQVRCVLWGHIHQQVDQMREGVRMLAAPSTCIQFAPHTEDFATDEQQPGYRWLRLFDDGRLETGISRLAAGRFTPDPGATGY</sequence>
<dbReference type="SUPFAM" id="SSF56300">
    <property type="entry name" value="Metallo-dependent phosphatases"/>
    <property type="match status" value="1"/>
</dbReference>
<keyword evidence="2" id="KW-0378">Hydrolase</keyword>
<dbReference type="NCBIfam" id="NF008359">
    <property type="entry name" value="PRK11148.1"/>
    <property type="match status" value="1"/>
</dbReference>
<gene>
    <name evidence="6" type="ORF">LCGC14_0233410</name>
</gene>
<organism evidence="6">
    <name type="scientific">marine sediment metagenome</name>
    <dbReference type="NCBI Taxonomy" id="412755"/>
    <lineage>
        <taxon>unclassified sequences</taxon>
        <taxon>metagenomes</taxon>
        <taxon>ecological metagenomes</taxon>
    </lineage>
</organism>
<dbReference type="InterPro" id="IPR029052">
    <property type="entry name" value="Metallo-depent_PP-like"/>
</dbReference>
<keyword evidence="3" id="KW-0408">Iron</keyword>
<dbReference type="PANTHER" id="PTHR42988">
    <property type="entry name" value="PHOSPHOHYDROLASE"/>
    <property type="match status" value="1"/>
</dbReference>
<dbReference type="InterPro" id="IPR026575">
    <property type="entry name" value="GpdQ/CpdA-like"/>
</dbReference>
<dbReference type="InterPro" id="IPR050884">
    <property type="entry name" value="CNP_phosphodiesterase-III"/>
</dbReference>